<accession>A0A8T1M7V5</accession>
<gene>
    <name evidence="1" type="ORF">CSKR_204078</name>
</gene>
<comment type="caution">
    <text evidence="1">The sequence shown here is derived from an EMBL/GenBank/DDBJ whole genome shotgun (WGS) entry which is preliminary data.</text>
</comment>
<sequence length="131" mass="14465">MAMHLSVAQIRDLRDAFHFHNKRGCAYSLEGLLLPLRSVGCTATLDAVKTYFTGDPIDFQRFLDIYCLLSTKTDGGPIPSVDAVSKQLQKLIGSSPSDTDWIRILSCYGERREPTNGCTSYSSSLHSSAYP</sequence>
<dbReference type="EMBL" id="NIRI02000056">
    <property type="protein sequence ID" value="KAG5444771.1"/>
    <property type="molecule type" value="Genomic_DNA"/>
</dbReference>
<organism evidence="1 2">
    <name type="scientific">Clonorchis sinensis</name>
    <name type="common">Chinese liver fluke</name>
    <dbReference type="NCBI Taxonomy" id="79923"/>
    <lineage>
        <taxon>Eukaryota</taxon>
        <taxon>Metazoa</taxon>
        <taxon>Spiralia</taxon>
        <taxon>Lophotrochozoa</taxon>
        <taxon>Platyhelminthes</taxon>
        <taxon>Trematoda</taxon>
        <taxon>Digenea</taxon>
        <taxon>Opisthorchiida</taxon>
        <taxon>Opisthorchiata</taxon>
        <taxon>Opisthorchiidae</taxon>
        <taxon>Clonorchis</taxon>
    </lineage>
</organism>
<name>A0A8T1M7V5_CLOSI</name>
<protein>
    <submittedName>
        <fullName evidence="1">Uncharacterized protein</fullName>
    </submittedName>
</protein>
<reference evidence="1 2" key="2">
    <citation type="journal article" date="2021" name="Genomics">
        <title>High-quality reference genome for Clonorchis sinensis.</title>
        <authorList>
            <person name="Young N.D."/>
            <person name="Stroehlein A.J."/>
            <person name="Kinkar L."/>
            <person name="Wang T."/>
            <person name="Sohn W.M."/>
            <person name="Chang B.C.H."/>
            <person name="Kaur P."/>
            <person name="Weisz D."/>
            <person name="Dudchenko O."/>
            <person name="Aiden E.L."/>
            <person name="Korhonen P.K."/>
            <person name="Gasser R.B."/>
        </authorList>
    </citation>
    <scope>NUCLEOTIDE SEQUENCE [LARGE SCALE GENOMIC DNA]</scope>
    <source>
        <strain evidence="1">Cs-k2</strain>
    </source>
</reference>
<keyword evidence="2" id="KW-1185">Reference proteome</keyword>
<evidence type="ECO:0000313" key="1">
    <source>
        <dbReference type="EMBL" id="KAG5444771.1"/>
    </source>
</evidence>
<dbReference type="Proteomes" id="UP000286415">
    <property type="component" value="Unassembled WGS sequence"/>
</dbReference>
<reference evidence="1 2" key="1">
    <citation type="journal article" date="2018" name="Biotechnol. Adv.">
        <title>Improved genomic resources and new bioinformatic workflow for the carcinogenic parasite Clonorchis sinensis: Biotechnological implications.</title>
        <authorList>
            <person name="Wang D."/>
            <person name="Korhonen P.K."/>
            <person name="Gasser R.B."/>
            <person name="Young N.D."/>
        </authorList>
    </citation>
    <scope>NUCLEOTIDE SEQUENCE [LARGE SCALE GENOMIC DNA]</scope>
    <source>
        <strain evidence="1">Cs-k2</strain>
    </source>
</reference>
<dbReference type="AlphaFoldDB" id="A0A8T1M7V5"/>
<evidence type="ECO:0000313" key="2">
    <source>
        <dbReference type="Proteomes" id="UP000286415"/>
    </source>
</evidence>
<dbReference type="OrthoDB" id="6242972at2759"/>
<proteinExistence type="predicted"/>